<reference evidence="2 3" key="1">
    <citation type="submission" date="2017-04" db="EMBL/GenBank/DDBJ databases">
        <authorList>
            <person name="Afonso C.L."/>
            <person name="Miller P.J."/>
            <person name="Scott M.A."/>
            <person name="Spackman E."/>
            <person name="Goraichik I."/>
            <person name="Dimitrov K.M."/>
            <person name="Suarez D.L."/>
            <person name="Swayne D.E."/>
        </authorList>
    </citation>
    <scope>NUCLEOTIDE SEQUENCE [LARGE SCALE GENOMIC DNA]</scope>
    <source>
        <strain evidence="2 3">CGMCC 1.10972</strain>
    </source>
</reference>
<gene>
    <name evidence="2" type="ORF">SAMN06297251_11188</name>
</gene>
<dbReference type="PANTHER" id="PTHR22617">
    <property type="entry name" value="CHEMOTAXIS SENSOR HISTIDINE KINASE-RELATED"/>
    <property type="match status" value="1"/>
</dbReference>
<dbReference type="CDD" id="cd00732">
    <property type="entry name" value="CheW"/>
    <property type="match status" value="1"/>
</dbReference>
<evidence type="ECO:0000313" key="3">
    <source>
        <dbReference type="Proteomes" id="UP000192656"/>
    </source>
</evidence>
<dbReference type="AlphaFoldDB" id="A0A1W2CRS0"/>
<dbReference type="SUPFAM" id="SSF50341">
    <property type="entry name" value="CheW-like"/>
    <property type="match status" value="1"/>
</dbReference>
<name>A0A1W2CRS0_9HYPH</name>
<dbReference type="PANTHER" id="PTHR22617:SF23">
    <property type="entry name" value="CHEMOTAXIS PROTEIN CHEW"/>
    <property type="match status" value="1"/>
</dbReference>
<dbReference type="PROSITE" id="PS50851">
    <property type="entry name" value="CHEW"/>
    <property type="match status" value="1"/>
</dbReference>
<dbReference type="Gene3D" id="2.30.30.40">
    <property type="entry name" value="SH3 Domains"/>
    <property type="match status" value="1"/>
</dbReference>
<dbReference type="RefSeq" id="WP_084410514.1">
    <property type="nucleotide sequence ID" value="NZ_FWXR01000011.1"/>
</dbReference>
<dbReference type="Proteomes" id="UP000192656">
    <property type="component" value="Unassembled WGS sequence"/>
</dbReference>
<dbReference type="InterPro" id="IPR039315">
    <property type="entry name" value="CheW"/>
</dbReference>
<evidence type="ECO:0000313" key="2">
    <source>
        <dbReference type="EMBL" id="SMC87945.1"/>
    </source>
</evidence>
<evidence type="ECO:0000259" key="1">
    <source>
        <dbReference type="PROSITE" id="PS50851"/>
    </source>
</evidence>
<feature type="domain" description="CheW-like" evidence="1">
    <location>
        <begin position="22"/>
        <end position="162"/>
    </location>
</feature>
<keyword evidence="3" id="KW-1185">Reference proteome</keyword>
<organism evidence="2 3">
    <name type="scientific">Fulvimarina manganoxydans</name>
    <dbReference type="NCBI Taxonomy" id="937218"/>
    <lineage>
        <taxon>Bacteria</taxon>
        <taxon>Pseudomonadati</taxon>
        <taxon>Pseudomonadota</taxon>
        <taxon>Alphaproteobacteria</taxon>
        <taxon>Hyphomicrobiales</taxon>
        <taxon>Aurantimonadaceae</taxon>
        <taxon>Fulvimarina</taxon>
    </lineage>
</organism>
<dbReference type="GO" id="GO:0006935">
    <property type="term" value="P:chemotaxis"/>
    <property type="evidence" value="ECO:0007669"/>
    <property type="project" value="InterPro"/>
</dbReference>
<dbReference type="InterPro" id="IPR002545">
    <property type="entry name" value="CheW-lke_dom"/>
</dbReference>
<dbReference type="STRING" id="937218.SAMN06297251_11188"/>
<proteinExistence type="predicted"/>
<dbReference type="Gene3D" id="2.40.50.180">
    <property type="entry name" value="CheA-289, Domain 4"/>
    <property type="match status" value="1"/>
</dbReference>
<dbReference type="EMBL" id="FWXR01000011">
    <property type="protein sequence ID" value="SMC87945.1"/>
    <property type="molecule type" value="Genomic_DNA"/>
</dbReference>
<accession>A0A1W2CRS0</accession>
<sequence>MSNTNTPVAANGREGRIDHKFARELIAFRIGEQEFCVDIMSVREIRGWTPATPLPHAPSYVNGVINLRGAVLPIVDLAARLGFQRTDPTARSVIIVVRVDQQLFGLLVDAVSDILTVTDDALQPTPDLASDLAKTFVRGVMAMEGRMISLIATEAVLPQLQMAA</sequence>
<dbReference type="Pfam" id="PF01584">
    <property type="entry name" value="CheW"/>
    <property type="match status" value="1"/>
</dbReference>
<dbReference type="GO" id="GO:0005829">
    <property type="term" value="C:cytosol"/>
    <property type="evidence" value="ECO:0007669"/>
    <property type="project" value="TreeGrafter"/>
</dbReference>
<dbReference type="InterPro" id="IPR036061">
    <property type="entry name" value="CheW-like_dom_sf"/>
</dbReference>
<dbReference type="GO" id="GO:0007165">
    <property type="term" value="P:signal transduction"/>
    <property type="evidence" value="ECO:0007669"/>
    <property type="project" value="InterPro"/>
</dbReference>
<dbReference type="SMART" id="SM00260">
    <property type="entry name" value="CheW"/>
    <property type="match status" value="1"/>
</dbReference>
<dbReference type="OrthoDB" id="9794382at2"/>
<protein>
    <submittedName>
        <fullName evidence="2">Purine-binding chemotaxis protein CheW</fullName>
    </submittedName>
</protein>